<dbReference type="OrthoDB" id="6252103at2759"/>
<evidence type="ECO:0000256" key="1">
    <source>
        <dbReference type="ARBA" id="ARBA00004230"/>
    </source>
</evidence>
<dbReference type="SMART" id="SM00320">
    <property type="entry name" value="WD40"/>
    <property type="match status" value="10"/>
</dbReference>
<evidence type="ECO:0000256" key="3">
    <source>
        <dbReference type="ARBA" id="ARBA00022490"/>
    </source>
</evidence>
<evidence type="ECO:0000256" key="4">
    <source>
        <dbReference type="ARBA" id="ARBA00022574"/>
    </source>
</evidence>
<evidence type="ECO:0000256" key="5">
    <source>
        <dbReference type="ARBA" id="ARBA00022737"/>
    </source>
</evidence>
<dbReference type="InterPro" id="IPR001680">
    <property type="entry name" value="WD40_rpt"/>
</dbReference>
<dbReference type="PANTHER" id="PTHR13720:SF14">
    <property type="entry name" value="CILIA- AND FLAGELLA-ASSOCIATED PROTEIN 52"/>
    <property type="match status" value="1"/>
</dbReference>
<feature type="repeat" description="WD" evidence="13">
    <location>
        <begin position="481"/>
        <end position="516"/>
    </location>
</feature>
<dbReference type="PRINTS" id="PR00320">
    <property type="entry name" value="GPROTEINBRPT"/>
</dbReference>
<evidence type="ECO:0000256" key="7">
    <source>
        <dbReference type="ARBA" id="ARBA00023069"/>
    </source>
</evidence>
<name>A0A0L7RDE9_9HYME</name>
<sequence>MNELEIYGIIGFDGLTRNGLRVHPDGEHLVYSMGSKVTVKHIATSQQFFLTGHQNSVSALCISSSGDLIASGQTSHRGFKATVIIWDYEGRKLKASYEMHKVRVEDVCFTANGRYLVSLGGRDDGRIVIWDVENGSPLSGTFAGSEAFGNARTIARTNLCETAFLTGGDGTFKLWRVNSKDRKLGGIDVKLGKIKRAINCLIVDKNDENVYCGTTSGDVIKARLNLREESVAKHPVMIGCYSKKTKNGEVYAGGVRNLLLSERDNKQHLVVVGAGDGTVELIEIRNESSTLVVASKTNNLLIIPAIITRRTANVCATVTSMNWYKNDFILVGTALCEIHEIELSSFRTRLIVTCHTSPLYGLAFPRNCSEIFATTGKNDIRVWKLTTPKELFRITVPNFTCSSLCFDSNGGSIISAWNDGAIRGFALNGGKLLFEINRAHTKSVSTIAITNDDRKLVSGGCDGQVRIWDAKSEMRHLLHVLKEHRGPITSLHVSPDNESLISSSTDGTCIMWDLRNIRRKFMLRGNTTYTATCFVPNGVQILTCGTDRKIAYWETLDGSMVREVEGSTNSTLNAISISQDGRYFLTGSDDCIVKLWEYRTATTIRIGLAHAAPITGCAFAPNGQFVITVSADGAIIIWKYPLPSPPPPPPI</sequence>
<feature type="repeat" description="WD" evidence="13">
    <location>
        <begin position="607"/>
        <end position="639"/>
    </location>
</feature>
<keyword evidence="15" id="KW-1185">Reference proteome</keyword>
<dbReference type="CDD" id="cd00200">
    <property type="entry name" value="WD40"/>
    <property type="match status" value="1"/>
</dbReference>
<dbReference type="PROSITE" id="PS50294">
    <property type="entry name" value="WD_REPEATS_REGION"/>
    <property type="match status" value="4"/>
</dbReference>
<keyword evidence="4 13" id="KW-0853">WD repeat</keyword>
<dbReference type="GO" id="GO:0005930">
    <property type="term" value="C:axoneme"/>
    <property type="evidence" value="ECO:0007669"/>
    <property type="project" value="UniProtKB-ARBA"/>
</dbReference>
<comment type="subunit">
    <text evidence="12">Microtubule inner protein component of sperm flagellar doublet microtubules. Interacts with BRCA2. Interacts with the CCT chaperonin complex. Interacts with HSP70. Interacts with AK8. Interacts with CFAP45. Interacts with DNAI1. Interacts with IQDC.</text>
</comment>
<evidence type="ECO:0000256" key="13">
    <source>
        <dbReference type="PROSITE-ProRule" id="PRU00221"/>
    </source>
</evidence>
<organism evidence="14 15">
    <name type="scientific">Habropoda laboriosa</name>
    <dbReference type="NCBI Taxonomy" id="597456"/>
    <lineage>
        <taxon>Eukaryota</taxon>
        <taxon>Metazoa</taxon>
        <taxon>Ecdysozoa</taxon>
        <taxon>Arthropoda</taxon>
        <taxon>Hexapoda</taxon>
        <taxon>Insecta</taxon>
        <taxon>Pterygota</taxon>
        <taxon>Neoptera</taxon>
        <taxon>Endopterygota</taxon>
        <taxon>Hymenoptera</taxon>
        <taxon>Apocrita</taxon>
        <taxon>Aculeata</taxon>
        <taxon>Apoidea</taxon>
        <taxon>Anthophila</taxon>
        <taxon>Apidae</taxon>
        <taxon>Habropoda</taxon>
    </lineage>
</organism>
<dbReference type="Proteomes" id="UP000053825">
    <property type="component" value="Unassembled WGS sequence"/>
</dbReference>
<proteinExistence type="inferred from homology"/>
<comment type="subcellular location">
    <subcellularLocation>
        <location evidence="1">Cell projection</location>
        <location evidence="1">Cilium</location>
        <location evidence="1">Flagellum</location>
    </subcellularLocation>
    <subcellularLocation>
        <location evidence="2">Cytoplasm</location>
    </subcellularLocation>
</comment>
<evidence type="ECO:0000256" key="12">
    <source>
        <dbReference type="ARBA" id="ARBA00047117"/>
    </source>
</evidence>
<evidence type="ECO:0000256" key="8">
    <source>
        <dbReference type="ARBA" id="ARBA00023273"/>
    </source>
</evidence>
<dbReference type="InterPro" id="IPR020472">
    <property type="entry name" value="WD40_PAC1"/>
</dbReference>
<dbReference type="EMBL" id="KQ414615">
    <property type="protein sequence ID" value="KOC68786.1"/>
    <property type="molecule type" value="Genomic_DNA"/>
</dbReference>
<evidence type="ECO:0000256" key="9">
    <source>
        <dbReference type="ARBA" id="ARBA00029456"/>
    </source>
</evidence>
<comment type="similarity">
    <text evidence="9">Belongs to the CFAP52 family.</text>
</comment>
<keyword evidence="6" id="KW-0282">Flagellum</keyword>
<evidence type="ECO:0000256" key="11">
    <source>
        <dbReference type="ARBA" id="ARBA00046056"/>
    </source>
</evidence>
<keyword evidence="5" id="KW-0677">Repeat</keyword>
<protein>
    <recommendedName>
        <fullName evidence="10">Cilia- and flagella-associated protein 52</fullName>
    </recommendedName>
</protein>
<keyword evidence="8" id="KW-0966">Cell projection</keyword>
<dbReference type="GO" id="GO:0031514">
    <property type="term" value="C:motile cilium"/>
    <property type="evidence" value="ECO:0007669"/>
    <property type="project" value="UniProtKB-SubCell"/>
</dbReference>
<reference evidence="14 15" key="1">
    <citation type="submission" date="2015-07" db="EMBL/GenBank/DDBJ databases">
        <title>The genome of Habropoda laboriosa.</title>
        <authorList>
            <person name="Pan H."/>
            <person name="Kapheim K."/>
        </authorList>
    </citation>
    <scope>NUCLEOTIDE SEQUENCE [LARGE SCALE GENOMIC DNA]</scope>
    <source>
        <strain evidence="14">0110345459</strain>
    </source>
</reference>
<dbReference type="STRING" id="597456.A0A0L7RDE9"/>
<keyword evidence="7" id="KW-0969">Cilium</keyword>
<dbReference type="AlphaFoldDB" id="A0A0L7RDE9"/>
<dbReference type="FunFam" id="2.130.10.10:FF:001320">
    <property type="entry name" value="Predicted protein"/>
    <property type="match status" value="1"/>
</dbReference>
<evidence type="ECO:0000256" key="6">
    <source>
        <dbReference type="ARBA" id="ARBA00022846"/>
    </source>
</evidence>
<dbReference type="Pfam" id="PF00400">
    <property type="entry name" value="WD40"/>
    <property type="match status" value="6"/>
</dbReference>
<feature type="repeat" description="WD" evidence="13">
    <location>
        <begin position="437"/>
        <end position="472"/>
    </location>
</feature>
<accession>A0A0L7RDE9</accession>
<dbReference type="InterPro" id="IPR050630">
    <property type="entry name" value="WD_repeat_EMAP"/>
</dbReference>
<evidence type="ECO:0000313" key="15">
    <source>
        <dbReference type="Proteomes" id="UP000053825"/>
    </source>
</evidence>
<dbReference type="InterPro" id="IPR036322">
    <property type="entry name" value="WD40_repeat_dom_sf"/>
</dbReference>
<comment type="function">
    <text evidence="11">Microtubule inner protein (MIP) part of the dynein-decorated doublet microtubules (DMTs) in cilia axoneme. Important for proper ciliary and flagellar beating. May act in cooperation with CFAP45 and axonemal dynein subunit DNAH11. May play a role in cell growth and/or survival.</text>
</comment>
<dbReference type="PROSITE" id="PS00678">
    <property type="entry name" value="WD_REPEATS_1"/>
    <property type="match status" value="2"/>
</dbReference>
<gene>
    <name evidence="14" type="ORF">WH47_06578</name>
</gene>
<dbReference type="PROSITE" id="PS50082">
    <property type="entry name" value="WD_REPEATS_2"/>
    <property type="match status" value="4"/>
</dbReference>
<feature type="repeat" description="WD" evidence="13">
    <location>
        <begin position="565"/>
        <end position="606"/>
    </location>
</feature>
<dbReference type="InterPro" id="IPR015943">
    <property type="entry name" value="WD40/YVTN_repeat-like_dom_sf"/>
</dbReference>
<evidence type="ECO:0000256" key="2">
    <source>
        <dbReference type="ARBA" id="ARBA00004496"/>
    </source>
</evidence>
<keyword evidence="3" id="KW-0963">Cytoplasm</keyword>
<dbReference type="InterPro" id="IPR019775">
    <property type="entry name" value="WD40_repeat_CS"/>
</dbReference>
<evidence type="ECO:0000256" key="10">
    <source>
        <dbReference type="ARBA" id="ARBA00029552"/>
    </source>
</evidence>
<evidence type="ECO:0000313" key="14">
    <source>
        <dbReference type="EMBL" id="KOC68786.1"/>
    </source>
</evidence>
<dbReference type="PANTHER" id="PTHR13720">
    <property type="entry name" value="WD-40 REPEAT PROTEIN"/>
    <property type="match status" value="1"/>
</dbReference>
<dbReference type="Gene3D" id="2.130.10.10">
    <property type="entry name" value="YVTN repeat-like/Quinoprotein amine dehydrogenase"/>
    <property type="match status" value="3"/>
</dbReference>
<dbReference type="SUPFAM" id="SSF50978">
    <property type="entry name" value="WD40 repeat-like"/>
    <property type="match status" value="2"/>
</dbReference>